<dbReference type="InterPro" id="IPR054263">
    <property type="entry name" value="DUF6994"/>
</dbReference>
<keyword evidence="2" id="KW-1185">Reference proteome</keyword>
<evidence type="ECO:0000313" key="1">
    <source>
        <dbReference type="EMBL" id="TWI75573.1"/>
    </source>
</evidence>
<reference evidence="1 2" key="1">
    <citation type="submission" date="2019-07" db="EMBL/GenBank/DDBJ databases">
        <title>Genome sequencing of 100 strains of the haloalkaliphilic chemolithoautotrophic sulfur-oxidizing bacterium Thioalkalivibrio.</title>
        <authorList>
            <person name="Muyzer G."/>
        </authorList>
    </citation>
    <scope>NUCLEOTIDE SEQUENCE [LARGE SCALE GENOMIC DNA]</scope>
    <source>
        <strain evidence="1 2">ASO4-4</strain>
    </source>
</reference>
<comment type="caution">
    <text evidence="1">The sequence shown here is derived from an EMBL/GenBank/DDBJ whole genome shotgun (WGS) entry which is preliminary data.</text>
</comment>
<dbReference type="Pfam" id="PF22507">
    <property type="entry name" value="DUF6994"/>
    <property type="match status" value="1"/>
</dbReference>
<protein>
    <submittedName>
        <fullName evidence="1">Uncharacterized protein</fullName>
    </submittedName>
</protein>
<dbReference type="AlphaFoldDB" id="A0A562S341"/>
<evidence type="ECO:0000313" key="2">
    <source>
        <dbReference type="Proteomes" id="UP000318307"/>
    </source>
</evidence>
<name>A0A562S341_9BACT</name>
<accession>A0A562S341</accession>
<sequence>MVLVWIREITWEIEKMTIDIDVNFDFRYDTPINKDIDAYSKTLKKYHRKLWSKSLPDGSEFILEEKGYLYHRSQLGEFYLGSDAITHSYKNTKRLSKIAAKVPDVAENIFNQGCKIAAYTLFPSKQVNGKMTINQARGVNAKIKDRFDLTLECIRLFYEGEATPLTDTFNRYENFFTLFNDFKGYINFFLFQDLVNEDISSVKFHLPFDGFSGSPLPQSVDEYLEYAKNTEIFLRARSKRIFNSLVNSD</sequence>
<proteinExistence type="predicted"/>
<organism evidence="1 2">
    <name type="scientific">Desulfobotulus alkaliphilus</name>
    <dbReference type="NCBI Taxonomy" id="622671"/>
    <lineage>
        <taxon>Bacteria</taxon>
        <taxon>Pseudomonadati</taxon>
        <taxon>Thermodesulfobacteriota</taxon>
        <taxon>Desulfobacteria</taxon>
        <taxon>Desulfobacterales</taxon>
        <taxon>Desulfobacteraceae</taxon>
        <taxon>Desulfobotulus</taxon>
    </lineage>
</organism>
<gene>
    <name evidence="1" type="ORF">LZ24_00620</name>
</gene>
<dbReference type="Proteomes" id="UP000318307">
    <property type="component" value="Unassembled WGS sequence"/>
</dbReference>
<dbReference type="EMBL" id="VLLC01000003">
    <property type="protein sequence ID" value="TWI75573.1"/>
    <property type="molecule type" value="Genomic_DNA"/>
</dbReference>